<dbReference type="InterPro" id="IPR028979">
    <property type="entry name" value="Ser_kin/Pase_Hpr-like_N_sf"/>
</dbReference>
<keyword evidence="2" id="KW-1185">Reference proteome</keyword>
<dbReference type="KEGG" id="xcl:G4Z02_04390"/>
<evidence type="ECO:0000313" key="1">
    <source>
        <dbReference type="EMBL" id="QMS85023.1"/>
    </source>
</evidence>
<protein>
    <submittedName>
        <fullName evidence="1">Transcriptional regulator</fullName>
    </submittedName>
</protein>
<organism evidence="1 2">
    <name type="scientific">Candidatus Xianfuyuplasma coldseepsis</name>
    <dbReference type="NCBI Taxonomy" id="2782163"/>
    <lineage>
        <taxon>Bacteria</taxon>
        <taxon>Bacillati</taxon>
        <taxon>Mycoplasmatota</taxon>
        <taxon>Mollicutes</taxon>
        <taxon>Candidatus Izemoplasmatales</taxon>
        <taxon>Candidatus Izemoplasmataceae</taxon>
        <taxon>Candidatus Xianfuyuplasma</taxon>
    </lineage>
</organism>
<proteinExistence type="predicted"/>
<dbReference type="RefSeq" id="WP_258878649.1">
    <property type="nucleotide sequence ID" value="NZ_CP048914.1"/>
</dbReference>
<gene>
    <name evidence="1" type="ORF">G4Z02_04390</name>
</gene>
<dbReference type="Proteomes" id="UP000514720">
    <property type="component" value="Chromosome"/>
</dbReference>
<sequence>MELNDVLGLLNAKQYNQECPRCVKEINYAFVCDLMSDALMLLKKMPSHIGAHGALVTGLVTNQALRTAEILDLETIIFVRGKTPSQSVIDLADEIGITLIGTELTMYRTSGLLFMNGVKSYESVLEEN</sequence>
<dbReference type="Gene3D" id="3.40.1390.20">
    <property type="entry name" value="HprK N-terminal domain-like"/>
    <property type="match status" value="1"/>
</dbReference>
<dbReference type="SUPFAM" id="SSF75138">
    <property type="entry name" value="HprK N-terminal domain-like"/>
    <property type="match status" value="1"/>
</dbReference>
<reference evidence="1 2" key="1">
    <citation type="submission" date="2020-02" db="EMBL/GenBank/DDBJ databases">
        <authorList>
            <person name="Zheng R.K."/>
            <person name="Sun C.M."/>
        </authorList>
    </citation>
    <scope>NUCLEOTIDE SEQUENCE [LARGE SCALE GENOMIC DNA]</scope>
    <source>
        <strain evidence="2">zrk13</strain>
    </source>
</reference>
<accession>A0A7L7KQM7</accession>
<evidence type="ECO:0000313" key="2">
    <source>
        <dbReference type="Proteomes" id="UP000514720"/>
    </source>
</evidence>
<dbReference type="EMBL" id="CP048914">
    <property type="protein sequence ID" value="QMS85023.1"/>
    <property type="molecule type" value="Genomic_DNA"/>
</dbReference>
<dbReference type="AlphaFoldDB" id="A0A7L7KQM7"/>
<name>A0A7L7KQM7_9MOLU</name>